<sequence length="66" mass="7324">MTMDEPHLLTPSAIGANANLVSKDRLGVMPWKIVDEVIIASGMFCQFSFYIMLGCEVNSFQVTQAR</sequence>
<name>A0A0C3P2K0_PISTI</name>
<accession>A0A0C3P2K0</accession>
<evidence type="ECO:0000313" key="1">
    <source>
        <dbReference type="EMBL" id="KIO01529.1"/>
    </source>
</evidence>
<proteinExistence type="predicted"/>
<organism evidence="1 2">
    <name type="scientific">Pisolithus tinctorius Marx 270</name>
    <dbReference type="NCBI Taxonomy" id="870435"/>
    <lineage>
        <taxon>Eukaryota</taxon>
        <taxon>Fungi</taxon>
        <taxon>Dikarya</taxon>
        <taxon>Basidiomycota</taxon>
        <taxon>Agaricomycotina</taxon>
        <taxon>Agaricomycetes</taxon>
        <taxon>Agaricomycetidae</taxon>
        <taxon>Boletales</taxon>
        <taxon>Sclerodermatineae</taxon>
        <taxon>Pisolithaceae</taxon>
        <taxon>Pisolithus</taxon>
    </lineage>
</organism>
<protein>
    <submittedName>
        <fullName evidence="1">Uncharacterized protein</fullName>
    </submittedName>
</protein>
<reference evidence="2" key="2">
    <citation type="submission" date="2015-01" db="EMBL/GenBank/DDBJ databases">
        <title>Evolutionary Origins and Diversification of the Mycorrhizal Mutualists.</title>
        <authorList>
            <consortium name="DOE Joint Genome Institute"/>
            <consortium name="Mycorrhizal Genomics Consortium"/>
            <person name="Kohler A."/>
            <person name="Kuo A."/>
            <person name="Nagy L.G."/>
            <person name="Floudas D."/>
            <person name="Copeland A."/>
            <person name="Barry K.W."/>
            <person name="Cichocki N."/>
            <person name="Veneault-Fourrey C."/>
            <person name="LaButti K."/>
            <person name="Lindquist E.A."/>
            <person name="Lipzen A."/>
            <person name="Lundell T."/>
            <person name="Morin E."/>
            <person name="Murat C."/>
            <person name="Riley R."/>
            <person name="Ohm R."/>
            <person name="Sun H."/>
            <person name="Tunlid A."/>
            <person name="Henrissat B."/>
            <person name="Grigoriev I.V."/>
            <person name="Hibbett D.S."/>
            <person name="Martin F."/>
        </authorList>
    </citation>
    <scope>NUCLEOTIDE SEQUENCE [LARGE SCALE GENOMIC DNA]</scope>
    <source>
        <strain evidence="2">Marx 270</strain>
    </source>
</reference>
<dbReference type="Proteomes" id="UP000054217">
    <property type="component" value="Unassembled WGS sequence"/>
</dbReference>
<dbReference type="InParanoid" id="A0A0C3P2K0"/>
<reference evidence="1 2" key="1">
    <citation type="submission" date="2014-04" db="EMBL/GenBank/DDBJ databases">
        <authorList>
            <consortium name="DOE Joint Genome Institute"/>
            <person name="Kuo A."/>
            <person name="Kohler A."/>
            <person name="Costa M.D."/>
            <person name="Nagy L.G."/>
            <person name="Floudas D."/>
            <person name="Copeland A."/>
            <person name="Barry K.W."/>
            <person name="Cichocki N."/>
            <person name="Veneault-Fourrey C."/>
            <person name="LaButti K."/>
            <person name="Lindquist E.A."/>
            <person name="Lipzen A."/>
            <person name="Lundell T."/>
            <person name="Morin E."/>
            <person name="Murat C."/>
            <person name="Sun H."/>
            <person name="Tunlid A."/>
            <person name="Henrissat B."/>
            <person name="Grigoriev I.V."/>
            <person name="Hibbett D.S."/>
            <person name="Martin F."/>
            <person name="Nordberg H.P."/>
            <person name="Cantor M.N."/>
            <person name="Hua S.X."/>
        </authorList>
    </citation>
    <scope>NUCLEOTIDE SEQUENCE [LARGE SCALE GENOMIC DNA]</scope>
    <source>
        <strain evidence="1 2">Marx 270</strain>
    </source>
</reference>
<dbReference type="EMBL" id="KN831987">
    <property type="protein sequence ID" value="KIO01529.1"/>
    <property type="molecule type" value="Genomic_DNA"/>
</dbReference>
<keyword evidence="2" id="KW-1185">Reference proteome</keyword>
<dbReference type="HOGENOM" id="CLU_2832234_0_0_1"/>
<dbReference type="AlphaFoldDB" id="A0A0C3P2K0"/>
<gene>
    <name evidence="1" type="ORF">M404DRAFT_1002947</name>
</gene>
<evidence type="ECO:0000313" key="2">
    <source>
        <dbReference type="Proteomes" id="UP000054217"/>
    </source>
</evidence>